<dbReference type="Proteomes" id="UP000240880">
    <property type="component" value="Unassembled WGS sequence"/>
</dbReference>
<comment type="caution">
    <text evidence="2">The sequence shown here is derived from an EMBL/GenBank/DDBJ whole genome shotgun (WGS) entry which is preliminary data.</text>
</comment>
<name>A0A2R6ABV3_9ARCH</name>
<evidence type="ECO:0000256" key="1">
    <source>
        <dbReference type="SAM" id="MobiDB-lite"/>
    </source>
</evidence>
<sequence length="62" mass="6769">MNANKGTEQAEGACRTQRVHGVLLVVPPRIGGALTKEKREATKAVQTKTTDCLKDKSGKYKR</sequence>
<evidence type="ECO:0000313" key="3">
    <source>
        <dbReference type="Proteomes" id="UP000240880"/>
    </source>
</evidence>
<feature type="compositionally biased region" description="Basic and acidic residues" evidence="1">
    <location>
        <begin position="51"/>
        <end position="62"/>
    </location>
</feature>
<dbReference type="AlphaFoldDB" id="A0A2R6ABV3"/>
<accession>A0A2R6ABV3</accession>
<evidence type="ECO:0000313" key="2">
    <source>
        <dbReference type="EMBL" id="PSN83836.1"/>
    </source>
</evidence>
<proteinExistence type="predicted"/>
<dbReference type="EMBL" id="NEXC01000013">
    <property type="protein sequence ID" value="PSN83836.1"/>
    <property type="molecule type" value="Genomic_DNA"/>
</dbReference>
<gene>
    <name evidence="2" type="ORF">B9Q01_03095</name>
</gene>
<protein>
    <submittedName>
        <fullName evidence="2">Uncharacterized protein</fullName>
    </submittedName>
</protein>
<feature type="region of interest" description="Disordered" evidence="1">
    <location>
        <begin position="37"/>
        <end position="62"/>
    </location>
</feature>
<reference evidence="2 3" key="1">
    <citation type="submission" date="2017-04" db="EMBL/GenBank/DDBJ databases">
        <title>Novel microbial lineages endemic to geothermal iron-oxide mats fill important gaps in the evolutionary history of Archaea.</title>
        <authorList>
            <person name="Jay Z.J."/>
            <person name="Beam J.P."/>
            <person name="Dlakic M."/>
            <person name="Rusch D.B."/>
            <person name="Kozubal M.A."/>
            <person name="Inskeep W.P."/>
        </authorList>
    </citation>
    <scope>NUCLEOTIDE SEQUENCE [LARGE SCALE GENOMIC DNA]</scope>
    <source>
        <strain evidence="2">OSP_D</strain>
    </source>
</reference>
<organism evidence="2 3">
    <name type="scientific">Candidatus Marsarchaeota G1 archaeon OSP_D</name>
    <dbReference type="NCBI Taxonomy" id="1978155"/>
    <lineage>
        <taxon>Archaea</taxon>
        <taxon>Candidatus Marsarchaeota</taxon>
        <taxon>Candidatus Marsarchaeota group 1</taxon>
    </lineage>
</organism>